<name>E5XUG9_SEGRC</name>
<dbReference type="Pfam" id="PF00403">
    <property type="entry name" value="HMA"/>
    <property type="match status" value="1"/>
</dbReference>
<dbReference type="Proteomes" id="UP000004816">
    <property type="component" value="Unassembled WGS sequence"/>
</dbReference>
<reference evidence="3 4" key="1">
    <citation type="journal article" date="2011" name="Stand. Genomic Sci.">
        <title>High quality draft genome sequence of Segniliparus rugosus CDC 945(T)= (ATCC BAA-974(T)).</title>
        <authorList>
            <person name="Earl A.M."/>
            <person name="Desjardins C.A."/>
            <person name="Fitzgerald M.G."/>
            <person name="Arachchi H.M."/>
            <person name="Zeng Q."/>
            <person name="Mehta T."/>
            <person name="Griggs A."/>
            <person name="Birren B.W."/>
            <person name="Toney N.C."/>
            <person name="Carr J."/>
            <person name="Posey J."/>
            <person name="Butler W.R."/>
        </authorList>
    </citation>
    <scope>NUCLEOTIDE SEQUENCE [LARGE SCALE GENOMIC DNA]</scope>
    <source>
        <strain evidence="4">ATCC BAA-974 / DSM 45345 / CCUG 50838 / CIP 108380 / JCM 13579 / CDC 945</strain>
    </source>
</reference>
<dbReference type="InterPro" id="IPR017969">
    <property type="entry name" value="Heavy-metal-associated_CS"/>
</dbReference>
<dbReference type="InterPro" id="IPR036163">
    <property type="entry name" value="HMA_dom_sf"/>
</dbReference>
<dbReference type="OrthoDB" id="9813965at2"/>
<comment type="caution">
    <text evidence="3">The sequence shown here is derived from an EMBL/GenBank/DDBJ whole genome shotgun (WGS) entry which is preliminary data.</text>
</comment>
<dbReference type="Gene3D" id="3.30.70.100">
    <property type="match status" value="1"/>
</dbReference>
<dbReference type="InterPro" id="IPR000428">
    <property type="entry name" value="Cu-bd"/>
</dbReference>
<dbReference type="STRING" id="679197.HMPREF9336_03141"/>
<gene>
    <name evidence="3" type="ORF">HMPREF9336_03141</name>
</gene>
<feature type="domain" description="HMA" evidence="2">
    <location>
        <begin position="2"/>
        <end position="67"/>
    </location>
</feature>
<dbReference type="eggNOG" id="COG2608">
    <property type="taxonomic scope" value="Bacteria"/>
</dbReference>
<evidence type="ECO:0000313" key="4">
    <source>
        <dbReference type="Proteomes" id="UP000004816"/>
    </source>
</evidence>
<dbReference type="PRINTS" id="PR00944">
    <property type="entry name" value="CUEXPORT"/>
</dbReference>
<dbReference type="PROSITE" id="PS01047">
    <property type="entry name" value="HMA_1"/>
    <property type="match status" value="1"/>
</dbReference>
<organism evidence="3 4">
    <name type="scientific">Segniliparus rugosus (strain ATCC BAA-974 / DSM 45345 / CCUG 50838 / CIP 108380 / JCM 13579 / CDC 945)</name>
    <dbReference type="NCBI Taxonomy" id="679197"/>
    <lineage>
        <taxon>Bacteria</taxon>
        <taxon>Bacillati</taxon>
        <taxon>Actinomycetota</taxon>
        <taxon>Actinomycetes</taxon>
        <taxon>Mycobacteriales</taxon>
        <taxon>Segniliparaceae</taxon>
        <taxon>Segniliparus</taxon>
    </lineage>
</organism>
<evidence type="ECO:0000313" key="3">
    <source>
        <dbReference type="EMBL" id="EFV12023.1"/>
    </source>
</evidence>
<sequence>MTIQTYRVSGMTCGHCASAVNKELTALDGVADVAVNLETGEVRVASTGPLDDGQVRDAIAEAGFELV</sequence>
<dbReference type="GO" id="GO:0005507">
    <property type="term" value="F:copper ion binding"/>
    <property type="evidence" value="ECO:0007669"/>
    <property type="project" value="InterPro"/>
</dbReference>
<dbReference type="RefSeq" id="WP_007471921.1">
    <property type="nucleotide sequence ID" value="NZ_KI391953.1"/>
</dbReference>
<dbReference type="CDD" id="cd00371">
    <property type="entry name" value="HMA"/>
    <property type="match status" value="1"/>
</dbReference>
<dbReference type="AlphaFoldDB" id="E5XUG9"/>
<dbReference type="GO" id="GO:0006825">
    <property type="term" value="P:copper ion transport"/>
    <property type="evidence" value="ECO:0007669"/>
    <property type="project" value="InterPro"/>
</dbReference>
<evidence type="ECO:0000256" key="1">
    <source>
        <dbReference type="ARBA" id="ARBA00022723"/>
    </source>
</evidence>
<keyword evidence="4" id="KW-1185">Reference proteome</keyword>
<dbReference type="EMBL" id="ACZI02000001">
    <property type="protein sequence ID" value="EFV12023.1"/>
    <property type="molecule type" value="Genomic_DNA"/>
</dbReference>
<evidence type="ECO:0000259" key="2">
    <source>
        <dbReference type="PROSITE" id="PS50846"/>
    </source>
</evidence>
<keyword evidence="1" id="KW-0479">Metal-binding</keyword>
<dbReference type="SUPFAM" id="SSF55008">
    <property type="entry name" value="HMA, heavy metal-associated domain"/>
    <property type="match status" value="1"/>
</dbReference>
<dbReference type="InterPro" id="IPR006121">
    <property type="entry name" value="HMA_dom"/>
</dbReference>
<dbReference type="PROSITE" id="PS50846">
    <property type="entry name" value="HMA_2"/>
    <property type="match status" value="1"/>
</dbReference>
<proteinExistence type="predicted"/>
<accession>E5XUG9</accession>
<protein>
    <recommendedName>
        <fullName evidence="2">HMA domain-containing protein</fullName>
    </recommendedName>
</protein>
<dbReference type="HOGENOM" id="CLU_134973_13_1_11"/>